<comment type="caution">
    <text evidence="1">The sequence shown here is derived from an EMBL/GenBank/DDBJ whole genome shotgun (WGS) entry which is preliminary data.</text>
</comment>
<accession>A0A243QML0</accession>
<dbReference type="Gene3D" id="3.40.50.620">
    <property type="entry name" value="HUPs"/>
    <property type="match status" value="1"/>
</dbReference>
<protein>
    <submittedName>
        <fullName evidence="1">Asparagine synthase</fullName>
    </submittedName>
</protein>
<dbReference type="AlphaFoldDB" id="A0A243QML0"/>
<dbReference type="SUPFAM" id="SSF52402">
    <property type="entry name" value="Adenine nucleotide alpha hydrolases-like"/>
    <property type="match status" value="1"/>
</dbReference>
<reference evidence="1 2" key="1">
    <citation type="submission" date="2017-05" db="EMBL/GenBank/DDBJ databases">
        <title>Biotechnological potential of actinobacteria isolated from South African environments.</title>
        <authorList>
            <person name="Le Roes-Hill M."/>
            <person name="Prins A."/>
            <person name="Durrell K.A."/>
        </authorList>
    </citation>
    <scope>NUCLEOTIDE SEQUENCE [LARGE SCALE GENOMIC DNA]</scope>
    <source>
        <strain evidence="1">M26</strain>
    </source>
</reference>
<name>A0A243QML0_9ACTN</name>
<dbReference type="RefSeq" id="WP_086578723.1">
    <property type="nucleotide sequence ID" value="NZ_NGFP01000349.1"/>
</dbReference>
<dbReference type="Proteomes" id="UP000194761">
    <property type="component" value="Unassembled WGS sequence"/>
</dbReference>
<proteinExistence type="predicted"/>
<keyword evidence="2" id="KW-1185">Reference proteome</keyword>
<organism evidence="1 2">
    <name type="scientific">Streptosporangium minutum</name>
    <dbReference type="NCBI Taxonomy" id="569862"/>
    <lineage>
        <taxon>Bacteria</taxon>
        <taxon>Bacillati</taxon>
        <taxon>Actinomycetota</taxon>
        <taxon>Actinomycetes</taxon>
        <taxon>Streptosporangiales</taxon>
        <taxon>Streptosporangiaceae</taxon>
        <taxon>Streptosporangium</taxon>
    </lineage>
</organism>
<dbReference type="EMBL" id="NGFP01000349">
    <property type="protein sequence ID" value="OUC83327.1"/>
    <property type="molecule type" value="Genomic_DNA"/>
</dbReference>
<sequence length="524" mass="58205">MLTLRLTPYTSLRWAWNGTAYTTDDHASEIRPYQHPLVEQLAISDTHRTMLIVRERAADRPICAPQVRAVTPAEYDQATDAARRWPLDYVMIETRPHHPVRITAGAPRTTPLYLAHSDGVLHGSWEMADLRSFATALSPKETARLLIYRPRYGAETLFTGIHRLTERAVATFGGALDLHYPEPALHIRPRALAEDGGVLAAFTEAIDNAFDRRPFRPDTTAFHLTGGFDSGTIATWAAHRWPGQLSTGALLVIGAGRKQQLRRRKQLRDDLPFGERDFLVDCQHYPPLHPNCARVRGDVISPYEEPLHYPFAQLTAQLVSNGARALVTGLGGDEMVALSAEESDAVALANAHITEKLPWLGGRARAALEFSEDAIAPPAVVNSMTLLSLETTAPPLLRVGVWPLHPFTDPDMIRLGEELPMHWREFKSLQRRQLASLGLSEDVTNPVERESFVWLVEHSLKTYGVPLMRGMLAQGSPLFDAGLVDPDGLAGTLDELGRQPYDEEYHAKLLQVIDLHLAAQAFLS</sequence>
<gene>
    <name evidence="1" type="ORF">CA984_40890</name>
</gene>
<dbReference type="InterPro" id="IPR014729">
    <property type="entry name" value="Rossmann-like_a/b/a_fold"/>
</dbReference>
<evidence type="ECO:0000313" key="1">
    <source>
        <dbReference type="EMBL" id="OUC83327.1"/>
    </source>
</evidence>
<evidence type="ECO:0000313" key="2">
    <source>
        <dbReference type="Proteomes" id="UP000194761"/>
    </source>
</evidence>